<evidence type="ECO:0000313" key="1">
    <source>
        <dbReference type="EMBL" id="KRG44168.1"/>
    </source>
</evidence>
<gene>
    <name evidence="1" type="ORF">ARC78_06330</name>
</gene>
<dbReference type="RefSeq" id="WP_054660320.1">
    <property type="nucleotide sequence ID" value="NZ_BAZI01000349.1"/>
</dbReference>
<accession>A0A0R0AU56</accession>
<proteinExistence type="predicted"/>
<protein>
    <submittedName>
        <fullName evidence="1">Uncharacterized protein</fullName>
    </submittedName>
</protein>
<dbReference type="OrthoDB" id="1495661at2"/>
<evidence type="ECO:0000313" key="2">
    <source>
        <dbReference type="Proteomes" id="UP000050836"/>
    </source>
</evidence>
<name>A0A0R0AU56_9GAMM</name>
<sequence>MEEDLRQLVKACTEDGERNPLMPSRHLDFCATHGITEEAFYWHFSRIIALDFANGLISFSDGDAAMNRLWSMRNFGLDGFALEIYEAFDAGEFTHSGDHHETISWQKYTLPHVMESLFNAGLLPRV</sequence>
<dbReference type="EMBL" id="LLXS01000009">
    <property type="protein sequence ID" value="KRG44168.1"/>
    <property type="molecule type" value="Genomic_DNA"/>
</dbReference>
<reference evidence="1 2" key="1">
    <citation type="submission" date="2015-10" db="EMBL/GenBank/DDBJ databases">
        <title>Genome sequencing and analysis of members of genus Stenotrophomonas.</title>
        <authorList>
            <person name="Patil P.P."/>
            <person name="Midha S."/>
            <person name="Patil P.B."/>
        </authorList>
    </citation>
    <scope>NUCLEOTIDE SEQUENCE [LARGE SCALE GENOMIC DNA]</scope>
    <source>
        <strain evidence="1 2">JCM 9942</strain>
    </source>
</reference>
<organism evidence="1 2">
    <name type="scientific">Stenotrophomonas pictorum JCM 9942</name>
    <dbReference type="NCBI Taxonomy" id="1236960"/>
    <lineage>
        <taxon>Bacteria</taxon>
        <taxon>Pseudomonadati</taxon>
        <taxon>Pseudomonadota</taxon>
        <taxon>Gammaproteobacteria</taxon>
        <taxon>Lysobacterales</taxon>
        <taxon>Lysobacteraceae</taxon>
        <taxon>Stenotrophomonas</taxon>
    </lineage>
</organism>
<keyword evidence="2" id="KW-1185">Reference proteome</keyword>
<comment type="caution">
    <text evidence="1">The sequence shown here is derived from an EMBL/GenBank/DDBJ whole genome shotgun (WGS) entry which is preliminary data.</text>
</comment>
<dbReference type="AlphaFoldDB" id="A0A0R0AU56"/>
<dbReference type="Proteomes" id="UP000050836">
    <property type="component" value="Unassembled WGS sequence"/>
</dbReference>